<accession>A0AA39WTT5</accession>
<organism evidence="3 4">
    <name type="scientific">Bombardia bombarda</name>
    <dbReference type="NCBI Taxonomy" id="252184"/>
    <lineage>
        <taxon>Eukaryota</taxon>
        <taxon>Fungi</taxon>
        <taxon>Dikarya</taxon>
        <taxon>Ascomycota</taxon>
        <taxon>Pezizomycotina</taxon>
        <taxon>Sordariomycetes</taxon>
        <taxon>Sordariomycetidae</taxon>
        <taxon>Sordariales</taxon>
        <taxon>Lasiosphaeriaceae</taxon>
        <taxon>Bombardia</taxon>
    </lineage>
</organism>
<comment type="caution">
    <text evidence="3">The sequence shown here is derived from an EMBL/GenBank/DDBJ whole genome shotgun (WGS) entry which is preliminary data.</text>
</comment>
<keyword evidence="4" id="KW-1185">Reference proteome</keyword>
<evidence type="ECO:0000256" key="1">
    <source>
        <dbReference type="SAM" id="SignalP"/>
    </source>
</evidence>
<proteinExistence type="predicted"/>
<reference evidence="3" key="1">
    <citation type="submission" date="2023-06" db="EMBL/GenBank/DDBJ databases">
        <title>Genome-scale phylogeny and comparative genomics of the fungal order Sordariales.</title>
        <authorList>
            <consortium name="Lawrence Berkeley National Laboratory"/>
            <person name="Hensen N."/>
            <person name="Bonometti L."/>
            <person name="Westerberg I."/>
            <person name="Brannstrom I.O."/>
            <person name="Guillou S."/>
            <person name="Cros-Aarteil S."/>
            <person name="Calhoun S."/>
            <person name="Haridas S."/>
            <person name="Kuo A."/>
            <person name="Mondo S."/>
            <person name="Pangilinan J."/>
            <person name="Riley R."/>
            <person name="LaButti K."/>
            <person name="Andreopoulos B."/>
            <person name="Lipzen A."/>
            <person name="Chen C."/>
            <person name="Yanf M."/>
            <person name="Daum C."/>
            <person name="Ng V."/>
            <person name="Clum A."/>
            <person name="Steindorff A."/>
            <person name="Ohm R."/>
            <person name="Martin F."/>
            <person name="Silar P."/>
            <person name="Natvig D."/>
            <person name="Lalanne C."/>
            <person name="Gautier V."/>
            <person name="Ament-velasquez S.L."/>
            <person name="Kruys A."/>
            <person name="Hutchinson M.I."/>
            <person name="Powell A.J."/>
            <person name="Barry K."/>
            <person name="Miller A.N."/>
            <person name="Grigoriev I.V."/>
            <person name="Debuchy R."/>
            <person name="Gladieux P."/>
            <person name="Thoren M.H."/>
            <person name="Johannesson H."/>
        </authorList>
    </citation>
    <scope>NUCLEOTIDE SEQUENCE</scope>
    <source>
        <strain evidence="3">SMH3391-2</strain>
    </source>
</reference>
<feature type="domain" description="DUF7907" evidence="2">
    <location>
        <begin position="29"/>
        <end position="210"/>
    </location>
</feature>
<keyword evidence="1" id="KW-0732">Signal</keyword>
<dbReference type="InterPro" id="IPR057229">
    <property type="entry name" value="DUF7907"/>
</dbReference>
<feature type="signal peptide" evidence="1">
    <location>
        <begin position="1"/>
        <end position="22"/>
    </location>
</feature>
<evidence type="ECO:0000313" key="4">
    <source>
        <dbReference type="Proteomes" id="UP001174934"/>
    </source>
</evidence>
<dbReference type="Pfam" id="PF25484">
    <property type="entry name" value="DUF7907"/>
    <property type="match status" value="1"/>
</dbReference>
<evidence type="ECO:0000313" key="3">
    <source>
        <dbReference type="EMBL" id="KAK0621452.1"/>
    </source>
</evidence>
<name>A0AA39WTT5_9PEZI</name>
<dbReference type="AlphaFoldDB" id="A0AA39WTT5"/>
<gene>
    <name evidence="3" type="ORF">B0T17DRAFT_508801</name>
</gene>
<protein>
    <recommendedName>
        <fullName evidence="2">DUF7907 domain-containing protein</fullName>
    </recommendedName>
</protein>
<sequence length="212" mass="22403">MKSTIFSGVLATLLASSAAVLAQDYNQTDPFFLKVTSPTNADVDGTFLYSCHAGAAIQTLCLGTKDTPTSLVSAGFFYNYTVYDGQAASSGLLVWNLPYTSGETGEPATVSLPLNLNYNPGSNVASTLLQPGYDSVSVAFAGSNLVIPSYIDDSTFVAGQRPNITGATTPLTQWYACWVYVGSYYYNALAWVTNGAPHNPTCQAVSVVRVDA</sequence>
<dbReference type="Proteomes" id="UP001174934">
    <property type="component" value="Unassembled WGS sequence"/>
</dbReference>
<feature type="chain" id="PRO_5041205140" description="DUF7907 domain-containing protein" evidence="1">
    <location>
        <begin position="23"/>
        <end position="212"/>
    </location>
</feature>
<evidence type="ECO:0000259" key="2">
    <source>
        <dbReference type="Pfam" id="PF25484"/>
    </source>
</evidence>
<dbReference type="EMBL" id="JAULSR010000004">
    <property type="protein sequence ID" value="KAK0621452.1"/>
    <property type="molecule type" value="Genomic_DNA"/>
</dbReference>